<evidence type="ECO:0000313" key="2">
    <source>
        <dbReference type="EMBL" id="OSY36188.1"/>
    </source>
</evidence>
<dbReference type="AlphaFoldDB" id="A0A1Y2MNZ9"/>
<evidence type="ECO:0000313" key="3">
    <source>
        <dbReference type="Proteomes" id="UP000194360"/>
    </source>
</evidence>
<evidence type="ECO:0000259" key="1">
    <source>
        <dbReference type="Pfam" id="PF08044"/>
    </source>
</evidence>
<dbReference type="Pfam" id="PF08044">
    <property type="entry name" value="DUF1707"/>
    <property type="match status" value="1"/>
</dbReference>
<dbReference type="InterPro" id="IPR012551">
    <property type="entry name" value="DUF1707_SHOCT-like"/>
</dbReference>
<dbReference type="PANTHER" id="PTHR40763">
    <property type="entry name" value="MEMBRANE PROTEIN-RELATED"/>
    <property type="match status" value="1"/>
</dbReference>
<protein>
    <recommendedName>
        <fullName evidence="1">DUF1707 domain-containing protein</fullName>
    </recommendedName>
</protein>
<proteinExistence type="predicted"/>
<organism evidence="2 3">
    <name type="scientific">Pseudonocardia autotrophica</name>
    <name type="common">Amycolata autotrophica</name>
    <name type="synonym">Nocardia autotrophica</name>
    <dbReference type="NCBI Taxonomy" id="2074"/>
    <lineage>
        <taxon>Bacteria</taxon>
        <taxon>Bacillati</taxon>
        <taxon>Actinomycetota</taxon>
        <taxon>Actinomycetes</taxon>
        <taxon>Pseudonocardiales</taxon>
        <taxon>Pseudonocardiaceae</taxon>
        <taxon>Pseudonocardia</taxon>
    </lineage>
</organism>
<dbReference type="Proteomes" id="UP000194360">
    <property type="component" value="Unassembled WGS sequence"/>
</dbReference>
<accession>A0A1Y2MNZ9</accession>
<reference evidence="2 3" key="1">
    <citation type="submission" date="2016-09" db="EMBL/GenBank/DDBJ databases">
        <title>Pseudonocardia autotrophica DSM535, a candidate organism with high potential of specific P450 cytochromes.</title>
        <authorList>
            <person name="Grumaz C."/>
            <person name="Vainshtein Y."/>
            <person name="Kirstahler P."/>
            <person name="Sohn K."/>
        </authorList>
    </citation>
    <scope>NUCLEOTIDE SEQUENCE [LARGE SCALE GENOMIC DNA]</scope>
    <source>
        <strain evidence="2 3">DSM 535</strain>
    </source>
</reference>
<keyword evidence="3" id="KW-1185">Reference proteome</keyword>
<sequence>MEQADRTVTGAHPSTTPHTRCNGCAAWATGVPELPWEGIRLVGVNDPGEMRISDADREAAAKRLHDALGEGRITLTELEERLDAVYAARTASELRPPLADLPGSELVAPRTGELVRPADGADRVHLRTGAGTVKRTGDWQVPAAMKLTTSMGTIHLDLSEVRQVPPRIDIEVSTGMGEIVLVLPEGGSADVDAVSGSWGEVKTKVPSTPGGSGPHIVVHGKVGMGSLTVRGSRKGWWKAVMG</sequence>
<gene>
    <name evidence="2" type="ORF">BG845_05586</name>
</gene>
<feature type="domain" description="DUF1707" evidence="1">
    <location>
        <begin position="50"/>
        <end position="102"/>
    </location>
</feature>
<comment type="caution">
    <text evidence="2">The sequence shown here is derived from an EMBL/GenBank/DDBJ whole genome shotgun (WGS) entry which is preliminary data.</text>
</comment>
<dbReference type="PANTHER" id="PTHR40763:SF5">
    <property type="entry name" value="MEMBRANE PROTEIN"/>
    <property type="match status" value="1"/>
</dbReference>
<dbReference type="EMBL" id="MIGB01000042">
    <property type="protein sequence ID" value="OSY36188.1"/>
    <property type="molecule type" value="Genomic_DNA"/>
</dbReference>
<dbReference type="STRING" id="2074.BG845_05586"/>
<name>A0A1Y2MNZ9_PSEAH</name>